<dbReference type="PROSITE" id="PS00211">
    <property type="entry name" value="ABC_TRANSPORTER_1"/>
    <property type="match status" value="1"/>
</dbReference>
<dbReference type="GO" id="GO:0031460">
    <property type="term" value="P:glycine betaine transport"/>
    <property type="evidence" value="ECO:0007669"/>
    <property type="project" value="InterPro"/>
</dbReference>
<dbReference type="InterPro" id="IPR003439">
    <property type="entry name" value="ABC_transporter-like_ATP-bd"/>
</dbReference>
<dbReference type="NCBIfam" id="TIGR01186">
    <property type="entry name" value="proV"/>
    <property type="match status" value="1"/>
</dbReference>
<dbReference type="RefSeq" id="WP_176238720.1">
    <property type="nucleotide sequence ID" value="NZ_AP024412.1"/>
</dbReference>
<dbReference type="Proteomes" id="UP000620133">
    <property type="component" value="Chromosome"/>
</dbReference>
<accession>A0A7U9TJC9</accession>
<dbReference type="Pfam" id="PF00005">
    <property type="entry name" value="ABC_tran"/>
    <property type="match status" value="1"/>
</dbReference>
<dbReference type="PROSITE" id="PS50893">
    <property type="entry name" value="ABC_TRANSPORTER_2"/>
    <property type="match status" value="1"/>
</dbReference>
<keyword evidence="2" id="KW-0813">Transport</keyword>
<evidence type="ECO:0000256" key="4">
    <source>
        <dbReference type="ARBA" id="ARBA00022840"/>
    </source>
</evidence>
<dbReference type="SUPFAM" id="SSF52540">
    <property type="entry name" value="P-loop containing nucleoside triphosphate hydrolases"/>
    <property type="match status" value="1"/>
</dbReference>
<keyword evidence="9" id="KW-1185">Reference proteome</keyword>
<dbReference type="SUPFAM" id="SSF54631">
    <property type="entry name" value="CBS-domain pair"/>
    <property type="match status" value="1"/>
</dbReference>
<keyword evidence="3" id="KW-0547">Nucleotide-binding</keyword>
<evidence type="ECO:0000256" key="6">
    <source>
        <dbReference type="ARBA" id="ARBA00066388"/>
    </source>
</evidence>
<dbReference type="GO" id="GO:0006865">
    <property type="term" value="P:amino acid transport"/>
    <property type="evidence" value="ECO:0007669"/>
    <property type="project" value="UniProtKB-KW"/>
</dbReference>
<dbReference type="GO" id="GO:0005524">
    <property type="term" value="F:ATP binding"/>
    <property type="evidence" value="ECO:0007669"/>
    <property type="project" value="UniProtKB-KW"/>
</dbReference>
<feature type="domain" description="ABC transporter" evidence="7">
    <location>
        <begin position="24"/>
        <end position="267"/>
    </location>
</feature>
<dbReference type="KEGG" id="manr:MPAN_007820"/>
<dbReference type="PANTHER" id="PTHR43869">
    <property type="entry name" value="GLYCINE BETAINE/PROLINE BETAINE TRANSPORT SYSTEM ATP-BINDING PROTEIN PROV"/>
    <property type="match status" value="1"/>
</dbReference>
<evidence type="ECO:0000256" key="5">
    <source>
        <dbReference type="ARBA" id="ARBA00022970"/>
    </source>
</evidence>
<dbReference type="InterPro" id="IPR000644">
    <property type="entry name" value="CBS_dom"/>
</dbReference>
<keyword evidence="4 8" id="KW-0067">ATP-binding</keyword>
<comment type="similarity">
    <text evidence="1">Belongs to the ABC transporter superfamily.</text>
</comment>
<proteinExistence type="inferred from homology"/>
<gene>
    <name evidence="8" type="ORF">MPAN_007820</name>
</gene>
<dbReference type="InterPro" id="IPR051921">
    <property type="entry name" value="ABC_osmolyte_uptake_ATP-bind"/>
</dbReference>
<reference evidence="8" key="1">
    <citation type="submission" date="2021-01" db="EMBL/GenBank/DDBJ databases">
        <title>Draft genome sequence of Acholeplasmataceae bacterium strain Mahy22.</title>
        <authorList>
            <person name="Watanabe M."/>
            <person name="Kojima H."/>
            <person name="Fukui M."/>
        </authorList>
    </citation>
    <scope>NUCLEOTIDE SEQUENCE</scope>
    <source>
        <strain evidence="8">Mahy22</strain>
    </source>
</reference>
<dbReference type="GO" id="GO:0016887">
    <property type="term" value="F:ATP hydrolysis activity"/>
    <property type="evidence" value="ECO:0007669"/>
    <property type="project" value="InterPro"/>
</dbReference>
<sequence>MGVAIKVENLTVVFGTPKQKKEALKLIDEGFSPTEIKEKIGATVANKNVNFEIEEDQLFVIVGLSGSGKSTFIRTLNLLNKPTRGHIYVDGKDITLFDKNELLAYRRKDVSMIFQHFGLFSHRTVLGNVEYPLEIQKADKKTILEKSMEAIETVGLKTWEHSMPKELSGGMRQRVGLARALTNDPKLLLMDEPYSALDPLIRREMQNELLTLEDDEQRTIVFITHDMNEAFRMGDKIALMKDGEVVQIGTFTDFFKNPANDYVRDFIADVDRTRILKVRNVMRKIKNSASVNDQVDDVIKFMEDKEIEVCYVTDEKNILIGYVEKEALEKTRNKTLRALVVTEGYQIILRNSYLKDVLKDLKESDYDVPVTDSKGRLRGVLGYDDVLEALTE</sequence>
<evidence type="ECO:0000256" key="3">
    <source>
        <dbReference type="ARBA" id="ARBA00022741"/>
    </source>
</evidence>
<dbReference type="FunFam" id="3.40.50.300:FF:000425">
    <property type="entry name" value="Probable ABC transporter, ATP-binding subunit"/>
    <property type="match status" value="1"/>
</dbReference>
<dbReference type="InterPro" id="IPR005892">
    <property type="entry name" value="Gly-betaine_transp_ATP-bd"/>
</dbReference>
<dbReference type="Gene3D" id="3.40.50.300">
    <property type="entry name" value="P-loop containing nucleotide triphosphate hydrolases"/>
    <property type="match status" value="1"/>
</dbReference>
<dbReference type="GO" id="GO:0015418">
    <property type="term" value="F:ABC-type quaternary ammonium compound transporting activity"/>
    <property type="evidence" value="ECO:0007669"/>
    <property type="project" value="UniProtKB-EC"/>
</dbReference>
<evidence type="ECO:0000256" key="1">
    <source>
        <dbReference type="ARBA" id="ARBA00005417"/>
    </source>
</evidence>
<dbReference type="SMART" id="SM00382">
    <property type="entry name" value="AAA"/>
    <property type="match status" value="1"/>
</dbReference>
<dbReference type="GO" id="GO:0016020">
    <property type="term" value="C:membrane"/>
    <property type="evidence" value="ECO:0007669"/>
    <property type="project" value="InterPro"/>
</dbReference>
<dbReference type="EMBL" id="AP024412">
    <property type="protein sequence ID" value="BCR35889.1"/>
    <property type="molecule type" value="Genomic_DNA"/>
</dbReference>
<dbReference type="InterPro" id="IPR046342">
    <property type="entry name" value="CBS_dom_sf"/>
</dbReference>
<keyword evidence="5" id="KW-0029">Amino-acid transport</keyword>
<evidence type="ECO:0000313" key="9">
    <source>
        <dbReference type="Proteomes" id="UP000620133"/>
    </source>
</evidence>
<dbReference type="Pfam" id="PF00571">
    <property type="entry name" value="CBS"/>
    <property type="match status" value="1"/>
</dbReference>
<dbReference type="InterPro" id="IPR017871">
    <property type="entry name" value="ABC_transporter-like_CS"/>
</dbReference>
<name>A0A7U9TJC9_9MOLU</name>
<evidence type="ECO:0000313" key="8">
    <source>
        <dbReference type="EMBL" id="BCR35889.1"/>
    </source>
</evidence>
<evidence type="ECO:0000259" key="7">
    <source>
        <dbReference type="PROSITE" id="PS50893"/>
    </source>
</evidence>
<dbReference type="EC" id="7.6.2.9" evidence="6"/>
<dbReference type="Gene3D" id="3.10.580.10">
    <property type="entry name" value="CBS-domain"/>
    <property type="match status" value="1"/>
</dbReference>
<organism evidence="8 9">
    <name type="scientific">Mariniplasma anaerobium</name>
    <dbReference type="NCBI Taxonomy" id="2735436"/>
    <lineage>
        <taxon>Bacteria</taxon>
        <taxon>Bacillati</taxon>
        <taxon>Mycoplasmatota</taxon>
        <taxon>Mollicutes</taxon>
        <taxon>Acholeplasmatales</taxon>
        <taxon>Acholeplasmataceae</taxon>
        <taxon>Mariniplasma</taxon>
    </lineage>
</organism>
<dbReference type="AlphaFoldDB" id="A0A7U9TJC9"/>
<dbReference type="InterPro" id="IPR027417">
    <property type="entry name" value="P-loop_NTPase"/>
</dbReference>
<dbReference type="PANTHER" id="PTHR43869:SF1">
    <property type="entry name" value="GLYCINE BETAINE_PROLINE BETAINE TRANSPORT SYSTEM ATP-BINDING PROTEIN PROV"/>
    <property type="match status" value="1"/>
</dbReference>
<evidence type="ECO:0000256" key="2">
    <source>
        <dbReference type="ARBA" id="ARBA00022448"/>
    </source>
</evidence>
<protein>
    <recommendedName>
        <fullName evidence="6">ABC-type quaternary amine transporter</fullName>
        <ecNumber evidence="6">7.6.2.9</ecNumber>
    </recommendedName>
</protein>
<dbReference type="InterPro" id="IPR003593">
    <property type="entry name" value="AAA+_ATPase"/>
</dbReference>